<organism evidence="1 2">
    <name type="scientific">Murimonas intestini</name>
    <dbReference type="NCBI Taxonomy" id="1337051"/>
    <lineage>
        <taxon>Bacteria</taxon>
        <taxon>Bacillati</taxon>
        <taxon>Bacillota</taxon>
        <taxon>Clostridia</taxon>
        <taxon>Lachnospirales</taxon>
        <taxon>Lachnospiraceae</taxon>
        <taxon>Murimonas</taxon>
    </lineage>
</organism>
<keyword evidence="2" id="KW-1185">Reference proteome</keyword>
<dbReference type="AlphaFoldDB" id="A0AB73T024"/>
<proteinExistence type="predicted"/>
<dbReference type="RefSeq" id="WP_109747996.1">
    <property type="nucleotide sequence ID" value="NZ_JANKBI010000014.1"/>
</dbReference>
<dbReference type="Proteomes" id="UP000245412">
    <property type="component" value="Unassembled WGS sequence"/>
</dbReference>
<dbReference type="EMBL" id="QGGY01000014">
    <property type="protein sequence ID" value="PWJ73137.1"/>
    <property type="molecule type" value="Genomic_DNA"/>
</dbReference>
<evidence type="ECO:0000313" key="2">
    <source>
        <dbReference type="Proteomes" id="UP000245412"/>
    </source>
</evidence>
<comment type="caution">
    <text evidence="1">The sequence shown here is derived from an EMBL/GenBank/DDBJ whole genome shotgun (WGS) entry which is preliminary data.</text>
</comment>
<evidence type="ECO:0000313" key="1">
    <source>
        <dbReference type="EMBL" id="PWJ73137.1"/>
    </source>
</evidence>
<gene>
    <name evidence="1" type="ORF">C7383_114106</name>
</gene>
<name>A0AB73T024_9FIRM</name>
<sequence length="164" mass="18957">MLHPNSLFQKYKGKIADLGVINKESIQTEQFLLYHDSKIQIYYAPHNEYINEKASVFIIGITPGWSQTQIAFQTAKNGIGTCNTDEEICFKCKVESRFAGTMRKNLISMLDDLNLQEYLGLKSCLELFDKNKSLLHTTSLIKYPCFYKGKTIMVILQRWDLLIF</sequence>
<accession>A0AB73T024</accession>
<reference evidence="1 2" key="1">
    <citation type="submission" date="2018-05" db="EMBL/GenBank/DDBJ databases">
        <authorList>
            <person name="Goeker M."/>
            <person name="Huntemann M."/>
            <person name="Clum A."/>
            <person name="Pillay M."/>
            <person name="Palaniappan K."/>
            <person name="Varghese N."/>
            <person name="Mikhailova N."/>
            <person name="Stamatis D."/>
            <person name="Reddy T."/>
            <person name="Daum C."/>
            <person name="Shapiro N."/>
            <person name="Ivanova N."/>
            <person name="Kyrpides N."/>
            <person name="Woyke T."/>
        </authorList>
    </citation>
    <scope>NUCLEOTIDE SEQUENCE [LARGE SCALE GENOMIC DNA]</scope>
    <source>
        <strain evidence="1 2">DSM 26524</strain>
    </source>
</reference>
<protein>
    <submittedName>
        <fullName evidence="1">Uncharacterized protein</fullName>
    </submittedName>
</protein>